<evidence type="ECO:0000313" key="3">
    <source>
        <dbReference type="Proteomes" id="UP000654471"/>
    </source>
</evidence>
<name>A0ABQ2UVD8_9ACTN</name>
<dbReference type="Proteomes" id="UP000654471">
    <property type="component" value="Unassembled WGS sequence"/>
</dbReference>
<dbReference type="EMBL" id="BMRP01000005">
    <property type="protein sequence ID" value="GGU55545.1"/>
    <property type="molecule type" value="Genomic_DNA"/>
</dbReference>
<dbReference type="RefSeq" id="WP_189298584.1">
    <property type="nucleotide sequence ID" value="NZ_BMRP01000005.1"/>
</dbReference>
<evidence type="ECO:0000313" key="2">
    <source>
        <dbReference type="EMBL" id="GGU55545.1"/>
    </source>
</evidence>
<keyword evidence="3" id="KW-1185">Reference proteome</keyword>
<organism evidence="2 3">
    <name type="scientific">Streptomyces albospinus</name>
    <dbReference type="NCBI Taxonomy" id="285515"/>
    <lineage>
        <taxon>Bacteria</taxon>
        <taxon>Bacillati</taxon>
        <taxon>Actinomycetota</taxon>
        <taxon>Actinomycetes</taxon>
        <taxon>Kitasatosporales</taxon>
        <taxon>Streptomycetaceae</taxon>
        <taxon>Streptomyces</taxon>
    </lineage>
</organism>
<protein>
    <submittedName>
        <fullName evidence="2">Uncharacterized protein</fullName>
    </submittedName>
</protein>
<proteinExistence type="predicted"/>
<feature type="compositionally biased region" description="Low complexity" evidence="1">
    <location>
        <begin position="76"/>
        <end position="85"/>
    </location>
</feature>
<evidence type="ECO:0000256" key="1">
    <source>
        <dbReference type="SAM" id="MobiDB-lite"/>
    </source>
</evidence>
<comment type="caution">
    <text evidence="2">The sequence shown here is derived from an EMBL/GenBank/DDBJ whole genome shotgun (WGS) entry which is preliminary data.</text>
</comment>
<sequence length="305" mass="33286">MPLPMVRLAIGRTNGTAHYGVLLNGAQPLTACATRSPDLQPIGENTAHTLCQSCTRVWLILTTAPHPSGEPDSRPAAGAGKSAAAHRPIPGHLLGYCGKPLDDRASTARRVCANCTGLSTALDRFHHTADELVLPSGTPCHVDDSVLWVASGRGNLVTGHRRDPLVGTSWCAQQLSGPNTDASHECAACRRIWQEAEVTRQTYTLPRARERARWWHQRQERDLDVFDDRADALQVGDAYSLSDCAETHHVVAAADRIRASHRDLVVYLPTDDRIADVRVHRDRLVAIQRPSYVAAVMPQPTPPVP</sequence>
<gene>
    <name evidence="2" type="ORF">GCM10010211_20380</name>
</gene>
<feature type="region of interest" description="Disordered" evidence="1">
    <location>
        <begin position="65"/>
        <end position="86"/>
    </location>
</feature>
<accession>A0ABQ2UVD8</accession>
<reference evidence="3" key="1">
    <citation type="journal article" date="2019" name="Int. J. Syst. Evol. Microbiol.">
        <title>The Global Catalogue of Microorganisms (GCM) 10K type strain sequencing project: providing services to taxonomists for standard genome sequencing and annotation.</title>
        <authorList>
            <consortium name="The Broad Institute Genomics Platform"/>
            <consortium name="The Broad Institute Genome Sequencing Center for Infectious Disease"/>
            <person name="Wu L."/>
            <person name="Ma J."/>
        </authorList>
    </citation>
    <scope>NUCLEOTIDE SEQUENCE [LARGE SCALE GENOMIC DNA]</scope>
    <source>
        <strain evidence="3">JCM 3399</strain>
    </source>
</reference>